<accession>A0A1R3HLL4</accession>
<reference evidence="1 2" key="1">
    <citation type="submission" date="2013-09" db="EMBL/GenBank/DDBJ databases">
        <title>Corchorus capsularis genome sequencing.</title>
        <authorList>
            <person name="Alam M."/>
            <person name="Haque M.S."/>
            <person name="Islam M.S."/>
            <person name="Emdad E.M."/>
            <person name="Islam M.M."/>
            <person name="Ahmed B."/>
            <person name="Halim A."/>
            <person name="Hossen Q.M.M."/>
            <person name="Hossain M.Z."/>
            <person name="Ahmed R."/>
            <person name="Khan M.M."/>
            <person name="Islam R."/>
            <person name="Rashid M.M."/>
            <person name="Khan S.A."/>
            <person name="Rahman M.S."/>
            <person name="Alam M."/>
        </authorList>
    </citation>
    <scope>NUCLEOTIDE SEQUENCE [LARGE SCALE GENOMIC DNA]</scope>
    <source>
        <strain evidence="2">cv. CVL-1</strain>
        <tissue evidence="1">Whole seedling</tissue>
    </source>
</reference>
<evidence type="ECO:0000313" key="1">
    <source>
        <dbReference type="EMBL" id="OMO71183.1"/>
    </source>
</evidence>
<dbReference type="Proteomes" id="UP000188268">
    <property type="component" value="Unassembled WGS sequence"/>
</dbReference>
<evidence type="ECO:0000313" key="2">
    <source>
        <dbReference type="Proteomes" id="UP000188268"/>
    </source>
</evidence>
<keyword evidence="2" id="KW-1185">Reference proteome</keyword>
<dbReference type="Pfam" id="PF03754">
    <property type="entry name" value="At2g31720-like"/>
    <property type="match status" value="1"/>
</dbReference>
<dbReference type="PANTHER" id="PTHR31541:SF25">
    <property type="entry name" value="GAMMA-GLIADIN B"/>
    <property type="match status" value="1"/>
</dbReference>
<dbReference type="Gramene" id="OMO71183">
    <property type="protein sequence ID" value="OMO71183"/>
    <property type="gene ID" value="CCACVL1_18382"/>
</dbReference>
<comment type="caution">
    <text evidence="1">The sequence shown here is derived from an EMBL/GenBank/DDBJ whole genome shotgun (WGS) entry which is preliminary data.</text>
</comment>
<name>A0A1R3HLL4_COCAP</name>
<dbReference type="AlphaFoldDB" id="A0A1R3HLL4"/>
<dbReference type="EMBL" id="AWWV01011690">
    <property type="protein sequence ID" value="OMO71183.1"/>
    <property type="molecule type" value="Genomic_DNA"/>
</dbReference>
<organism evidence="1 2">
    <name type="scientific">Corchorus capsularis</name>
    <name type="common">Jute</name>
    <dbReference type="NCBI Taxonomy" id="210143"/>
    <lineage>
        <taxon>Eukaryota</taxon>
        <taxon>Viridiplantae</taxon>
        <taxon>Streptophyta</taxon>
        <taxon>Embryophyta</taxon>
        <taxon>Tracheophyta</taxon>
        <taxon>Spermatophyta</taxon>
        <taxon>Magnoliopsida</taxon>
        <taxon>eudicotyledons</taxon>
        <taxon>Gunneridae</taxon>
        <taxon>Pentapetalae</taxon>
        <taxon>rosids</taxon>
        <taxon>malvids</taxon>
        <taxon>Malvales</taxon>
        <taxon>Malvaceae</taxon>
        <taxon>Grewioideae</taxon>
        <taxon>Apeibeae</taxon>
        <taxon>Corchorus</taxon>
    </lineage>
</organism>
<dbReference type="InterPro" id="IPR005508">
    <property type="entry name" value="At2g31720-like"/>
</dbReference>
<gene>
    <name evidence="1" type="ORF">CCACVL1_18382</name>
</gene>
<evidence type="ECO:0008006" key="3">
    <source>
        <dbReference type="Google" id="ProtNLM"/>
    </source>
</evidence>
<proteinExistence type="predicted"/>
<sequence length="95" mass="10564">MALVIQKRLYFTDINPVASRFSIPISQIKTSTSFLTESETVDLEHGKAIDGQWNAVVQHNGLNVYDMVQLWSFRVGSNLCFALVKIDVPTSSSST</sequence>
<protein>
    <recommendedName>
        <fullName evidence="3">TF-B3 domain-containing protein</fullName>
    </recommendedName>
</protein>
<dbReference type="GO" id="GO:0003677">
    <property type="term" value="F:DNA binding"/>
    <property type="evidence" value="ECO:0007669"/>
    <property type="project" value="InterPro"/>
</dbReference>
<dbReference type="OrthoDB" id="1090008at2759"/>
<dbReference type="PANTHER" id="PTHR31541">
    <property type="entry name" value="B3 DOMAIN PLANT PROTEIN-RELATED"/>
    <property type="match status" value="1"/>
</dbReference>